<name>A0A9J6RM59_9GAMM</name>
<protein>
    <recommendedName>
        <fullName evidence="3">Glycerol kinase</fullName>
    </recommendedName>
</protein>
<proteinExistence type="predicted"/>
<accession>A0A9J6RM59</accession>
<evidence type="ECO:0000313" key="2">
    <source>
        <dbReference type="Proteomes" id="UP001069090"/>
    </source>
</evidence>
<dbReference type="Proteomes" id="UP001069090">
    <property type="component" value="Unassembled WGS sequence"/>
</dbReference>
<reference evidence="1 2" key="1">
    <citation type="submission" date="2022-12" db="EMBL/GenBank/DDBJ databases">
        <title>Dasania phycosphaerae sp. nov., isolated from particulate material of the south coast of Korea.</title>
        <authorList>
            <person name="Jiang Y."/>
        </authorList>
    </citation>
    <scope>NUCLEOTIDE SEQUENCE [LARGE SCALE GENOMIC DNA]</scope>
    <source>
        <strain evidence="1 2">GY-19</strain>
    </source>
</reference>
<keyword evidence="2" id="KW-1185">Reference proteome</keyword>
<sequence>MTDTDHPLSTSALAKALAMSSQQLFGSLNDYGWIKRVDDAWELTSKGEFEGGEYVHSKKYGRYIVWPHKIIQHPLLQAMEDNRTISAKALGEKHQLSAREVNRALAELGWIRPSPQGWELTRIGEKKGGLQFENEQSGTFYVLWPEQVQSDPQLRQQLHYFGEVNSDKPAPIGDDLFASASDYPALDGHSHKSKPLLKICHWLYTAGFAHACNRRLPCEQELYADFYLPKHHLYIEYWGAAQSGHALAEKMQRKSQYTALGLKVVELETKDIPQLDAVLTKALRKLGVRVY</sequence>
<gene>
    <name evidence="1" type="ORF">O0V09_11365</name>
</gene>
<comment type="caution">
    <text evidence="1">The sequence shown here is derived from an EMBL/GenBank/DDBJ whole genome shotgun (WGS) entry which is preliminary data.</text>
</comment>
<dbReference type="RefSeq" id="WP_258331946.1">
    <property type="nucleotide sequence ID" value="NZ_JAPTGG010000008.1"/>
</dbReference>
<evidence type="ECO:0000313" key="1">
    <source>
        <dbReference type="EMBL" id="MCZ0865806.1"/>
    </source>
</evidence>
<dbReference type="EMBL" id="JAPTGG010000008">
    <property type="protein sequence ID" value="MCZ0865806.1"/>
    <property type="molecule type" value="Genomic_DNA"/>
</dbReference>
<dbReference type="AlphaFoldDB" id="A0A9J6RM59"/>
<organism evidence="1 2">
    <name type="scientific">Dasania phycosphaerae</name>
    <dbReference type="NCBI Taxonomy" id="2950436"/>
    <lineage>
        <taxon>Bacteria</taxon>
        <taxon>Pseudomonadati</taxon>
        <taxon>Pseudomonadota</taxon>
        <taxon>Gammaproteobacteria</taxon>
        <taxon>Cellvibrionales</taxon>
        <taxon>Spongiibacteraceae</taxon>
        <taxon>Dasania</taxon>
    </lineage>
</organism>
<evidence type="ECO:0008006" key="3">
    <source>
        <dbReference type="Google" id="ProtNLM"/>
    </source>
</evidence>